<dbReference type="EMBL" id="CP139727">
    <property type="protein sequence ID" value="WPZ23603.1"/>
    <property type="molecule type" value="Genomic_DNA"/>
</dbReference>
<evidence type="ECO:0000313" key="3">
    <source>
        <dbReference type="Proteomes" id="UP001326567"/>
    </source>
</evidence>
<dbReference type="Pfam" id="PF01381">
    <property type="entry name" value="HTH_3"/>
    <property type="match status" value="1"/>
</dbReference>
<dbReference type="InterPro" id="IPR001387">
    <property type="entry name" value="Cro/C1-type_HTH"/>
</dbReference>
<dbReference type="SUPFAM" id="SSF47413">
    <property type="entry name" value="lambda repressor-like DNA-binding domains"/>
    <property type="match status" value="1"/>
</dbReference>
<sequence>MSRKEPIRSLDDLGAIIRRHRRKGKLTQAYLASRAAVEVKQISRIENGVIEPKITTVLSILAALDLEIFASAPPNEAEEEPSMEEIF</sequence>
<dbReference type="CDD" id="cd00093">
    <property type="entry name" value="HTH_XRE"/>
    <property type="match status" value="1"/>
</dbReference>
<dbReference type="Proteomes" id="UP001326567">
    <property type="component" value="Plasmid unnamed02"/>
</dbReference>
<keyword evidence="2" id="KW-0614">Plasmid</keyword>
<dbReference type="SMART" id="SM00530">
    <property type="entry name" value="HTH_XRE"/>
    <property type="match status" value="1"/>
</dbReference>
<dbReference type="PROSITE" id="PS50943">
    <property type="entry name" value="HTH_CROC1"/>
    <property type="match status" value="1"/>
</dbReference>
<dbReference type="RefSeq" id="WP_322329967.1">
    <property type="nucleotide sequence ID" value="NZ_CP139727.1"/>
</dbReference>
<protein>
    <submittedName>
        <fullName evidence="2">Helix-turn-helix transcriptional regulator</fullName>
    </submittedName>
</protein>
<proteinExistence type="predicted"/>
<gene>
    <name evidence="2" type="ORF">T7987_17180</name>
</gene>
<organism evidence="2 3">
    <name type="scientific">Sulfitobacter faviae</name>
    <dbReference type="NCBI Taxonomy" id="1775881"/>
    <lineage>
        <taxon>Bacteria</taxon>
        <taxon>Pseudomonadati</taxon>
        <taxon>Pseudomonadota</taxon>
        <taxon>Alphaproteobacteria</taxon>
        <taxon>Rhodobacterales</taxon>
        <taxon>Roseobacteraceae</taxon>
        <taxon>Sulfitobacter</taxon>
    </lineage>
</organism>
<evidence type="ECO:0000259" key="1">
    <source>
        <dbReference type="PROSITE" id="PS50943"/>
    </source>
</evidence>
<dbReference type="Gene3D" id="1.10.260.40">
    <property type="entry name" value="lambda repressor-like DNA-binding domains"/>
    <property type="match status" value="1"/>
</dbReference>
<reference evidence="2 3" key="1">
    <citation type="submission" date="2023-11" db="EMBL/GenBank/DDBJ databases">
        <title>From the Deep-Sea to the Surface: Bacterial Genomes Isolated from the Moytirra Hydrothermal Vent Plume.</title>
        <authorList>
            <person name="Major S.R."/>
        </authorList>
    </citation>
    <scope>NUCLEOTIDE SEQUENCE [LARGE SCALE GENOMIC DNA]</scope>
    <source>
        <strain evidence="2 3">OXR-9</strain>
        <plasmid evidence="2 3">unnamed02</plasmid>
    </source>
</reference>
<name>A0ABZ0V415_9RHOB</name>
<dbReference type="InterPro" id="IPR010982">
    <property type="entry name" value="Lambda_DNA-bd_dom_sf"/>
</dbReference>
<accession>A0ABZ0V415</accession>
<evidence type="ECO:0000313" key="2">
    <source>
        <dbReference type="EMBL" id="WPZ23603.1"/>
    </source>
</evidence>
<keyword evidence="3" id="KW-1185">Reference proteome</keyword>
<geneLocation type="plasmid" evidence="2 3">
    <name>unnamed02</name>
</geneLocation>
<feature type="domain" description="HTH cro/C1-type" evidence="1">
    <location>
        <begin position="17"/>
        <end position="69"/>
    </location>
</feature>